<protein>
    <submittedName>
        <fullName evidence="2">Uncharacterized protein</fullName>
    </submittedName>
</protein>
<evidence type="ECO:0000313" key="3">
    <source>
        <dbReference type="Proteomes" id="UP000054485"/>
    </source>
</evidence>
<accession>A0A0D0A5W5</accession>
<name>A0A0D0A5W5_9AGAM</name>
<dbReference type="AlphaFoldDB" id="A0A0D0A5W5"/>
<dbReference type="Proteomes" id="UP000054485">
    <property type="component" value="Unassembled WGS sequence"/>
</dbReference>
<dbReference type="EMBL" id="KN835910">
    <property type="protein sequence ID" value="KIK33594.1"/>
    <property type="molecule type" value="Genomic_DNA"/>
</dbReference>
<dbReference type="InParanoid" id="A0A0D0A5W5"/>
<evidence type="ECO:0000313" key="2">
    <source>
        <dbReference type="EMBL" id="KIK33594.1"/>
    </source>
</evidence>
<keyword evidence="3" id="KW-1185">Reference proteome</keyword>
<feature type="region of interest" description="Disordered" evidence="1">
    <location>
        <begin position="91"/>
        <end position="129"/>
    </location>
</feature>
<proteinExistence type="predicted"/>
<sequence>MDEVLTRLRDIMETSNPLGNKLPVILSILVKQAKEIEKKKESIIIMQSKLDSQQAIVEQILSEQRQLISAVASFSKSNAQHASVALSPPVILETPEPKTPAANPERSPSTFSVPELPSSQTTPTPACLPSYRNSIPVAHADLRAATADDRWKAPQHYMKTQRGGQLRRQGAFYRTPDWSTMTAISSAVPDSGAPPPSSLESLQTQEEVISTAGKSHADVRAPVEVEQETDAAVDVVKAAISIKGDRVFDASSRSSCKRCRDPDEQEARKAAKRMNISSIVRCSLEAQTGVSRYR</sequence>
<reference evidence="2 3" key="1">
    <citation type="submission" date="2014-04" db="EMBL/GenBank/DDBJ databases">
        <authorList>
            <consortium name="DOE Joint Genome Institute"/>
            <person name="Kuo A."/>
            <person name="Ruytinx J."/>
            <person name="Rineau F."/>
            <person name="Colpaert J."/>
            <person name="Kohler A."/>
            <person name="Nagy L.G."/>
            <person name="Floudas D."/>
            <person name="Copeland A."/>
            <person name="Barry K.W."/>
            <person name="Cichocki N."/>
            <person name="Veneault-Fourrey C."/>
            <person name="LaButti K."/>
            <person name="Lindquist E.A."/>
            <person name="Lipzen A."/>
            <person name="Lundell T."/>
            <person name="Morin E."/>
            <person name="Murat C."/>
            <person name="Sun H."/>
            <person name="Tunlid A."/>
            <person name="Henrissat B."/>
            <person name="Grigoriev I.V."/>
            <person name="Hibbett D.S."/>
            <person name="Martin F."/>
            <person name="Nordberg H.P."/>
            <person name="Cantor M.N."/>
            <person name="Hua S.X."/>
        </authorList>
    </citation>
    <scope>NUCLEOTIDE SEQUENCE [LARGE SCALE GENOMIC DNA]</scope>
    <source>
        <strain evidence="2 3">UH-Slu-Lm8-n1</strain>
    </source>
</reference>
<evidence type="ECO:0000256" key="1">
    <source>
        <dbReference type="SAM" id="MobiDB-lite"/>
    </source>
</evidence>
<reference evidence="3" key="2">
    <citation type="submission" date="2015-01" db="EMBL/GenBank/DDBJ databases">
        <title>Evolutionary Origins and Diversification of the Mycorrhizal Mutualists.</title>
        <authorList>
            <consortium name="DOE Joint Genome Institute"/>
            <consortium name="Mycorrhizal Genomics Consortium"/>
            <person name="Kohler A."/>
            <person name="Kuo A."/>
            <person name="Nagy L.G."/>
            <person name="Floudas D."/>
            <person name="Copeland A."/>
            <person name="Barry K.W."/>
            <person name="Cichocki N."/>
            <person name="Veneault-Fourrey C."/>
            <person name="LaButti K."/>
            <person name="Lindquist E.A."/>
            <person name="Lipzen A."/>
            <person name="Lundell T."/>
            <person name="Morin E."/>
            <person name="Murat C."/>
            <person name="Riley R."/>
            <person name="Ohm R."/>
            <person name="Sun H."/>
            <person name="Tunlid A."/>
            <person name="Henrissat B."/>
            <person name="Grigoriev I.V."/>
            <person name="Hibbett D.S."/>
            <person name="Martin F."/>
        </authorList>
    </citation>
    <scope>NUCLEOTIDE SEQUENCE [LARGE SCALE GENOMIC DNA]</scope>
    <source>
        <strain evidence="3">UH-Slu-Lm8-n1</strain>
    </source>
</reference>
<organism evidence="2 3">
    <name type="scientific">Suillus luteus UH-Slu-Lm8-n1</name>
    <dbReference type="NCBI Taxonomy" id="930992"/>
    <lineage>
        <taxon>Eukaryota</taxon>
        <taxon>Fungi</taxon>
        <taxon>Dikarya</taxon>
        <taxon>Basidiomycota</taxon>
        <taxon>Agaricomycotina</taxon>
        <taxon>Agaricomycetes</taxon>
        <taxon>Agaricomycetidae</taxon>
        <taxon>Boletales</taxon>
        <taxon>Suillineae</taxon>
        <taxon>Suillaceae</taxon>
        <taxon>Suillus</taxon>
    </lineage>
</organism>
<gene>
    <name evidence="2" type="ORF">CY34DRAFT_789927</name>
</gene>
<dbReference type="OrthoDB" id="2674590at2759"/>
<dbReference type="HOGENOM" id="CLU_947236_0_0_1"/>
<feature type="compositionally biased region" description="Polar residues" evidence="1">
    <location>
        <begin position="106"/>
        <end position="124"/>
    </location>
</feature>